<sequence length="81" mass="9302">MWFSDSKLSICVILRLTRYWFGKSMNELVVNDLKINKNTIVDWNMFFHEICLIACVNGSAKLGEGAIVEMEESLFGKMKHG</sequence>
<evidence type="ECO:0000313" key="2">
    <source>
        <dbReference type="Proteomes" id="UP000887116"/>
    </source>
</evidence>
<dbReference type="EMBL" id="BMAO01004943">
    <property type="protein sequence ID" value="GFQ98011.1"/>
    <property type="molecule type" value="Genomic_DNA"/>
</dbReference>
<reference evidence="1" key="1">
    <citation type="submission" date="2020-07" db="EMBL/GenBank/DDBJ databases">
        <title>Multicomponent nature underlies the extraordinary mechanical properties of spider dragline silk.</title>
        <authorList>
            <person name="Kono N."/>
            <person name="Nakamura H."/>
            <person name="Mori M."/>
            <person name="Yoshida Y."/>
            <person name="Ohtoshi R."/>
            <person name="Malay A.D."/>
            <person name="Moran D.A.P."/>
            <person name="Tomita M."/>
            <person name="Numata K."/>
            <person name="Arakawa K."/>
        </authorList>
    </citation>
    <scope>NUCLEOTIDE SEQUENCE</scope>
</reference>
<gene>
    <name evidence="1" type="ORF">TNCT_266161</name>
</gene>
<evidence type="ECO:0000313" key="1">
    <source>
        <dbReference type="EMBL" id="GFQ98011.1"/>
    </source>
</evidence>
<keyword evidence="2" id="KW-1185">Reference proteome</keyword>
<organism evidence="1 2">
    <name type="scientific">Trichonephila clavata</name>
    <name type="common">Joro spider</name>
    <name type="synonym">Nephila clavata</name>
    <dbReference type="NCBI Taxonomy" id="2740835"/>
    <lineage>
        <taxon>Eukaryota</taxon>
        <taxon>Metazoa</taxon>
        <taxon>Ecdysozoa</taxon>
        <taxon>Arthropoda</taxon>
        <taxon>Chelicerata</taxon>
        <taxon>Arachnida</taxon>
        <taxon>Araneae</taxon>
        <taxon>Araneomorphae</taxon>
        <taxon>Entelegynae</taxon>
        <taxon>Araneoidea</taxon>
        <taxon>Nephilidae</taxon>
        <taxon>Trichonephila</taxon>
    </lineage>
</organism>
<comment type="caution">
    <text evidence="1">The sequence shown here is derived from an EMBL/GenBank/DDBJ whole genome shotgun (WGS) entry which is preliminary data.</text>
</comment>
<accession>A0A8X6L7B8</accession>
<proteinExistence type="predicted"/>
<dbReference type="AlphaFoldDB" id="A0A8X6L7B8"/>
<protein>
    <submittedName>
        <fullName evidence="1">Uncharacterized protein</fullName>
    </submittedName>
</protein>
<name>A0A8X6L7B8_TRICU</name>
<dbReference type="Proteomes" id="UP000887116">
    <property type="component" value="Unassembled WGS sequence"/>
</dbReference>